<evidence type="ECO:0000256" key="3">
    <source>
        <dbReference type="ARBA" id="ARBA00022801"/>
    </source>
</evidence>
<dbReference type="PANTHER" id="PTHR33307:SF6">
    <property type="entry name" value="ALPHA-RHAMNOSIDASE (EUROFUNG)-RELATED"/>
    <property type="match status" value="1"/>
</dbReference>
<evidence type="ECO:0000259" key="8">
    <source>
        <dbReference type="Pfam" id="PF17390"/>
    </source>
</evidence>
<evidence type="ECO:0000256" key="1">
    <source>
        <dbReference type="ARBA" id="ARBA00001445"/>
    </source>
</evidence>
<dbReference type="SUPFAM" id="SSF49785">
    <property type="entry name" value="Galactose-binding domain-like"/>
    <property type="match status" value="1"/>
</dbReference>
<dbReference type="InterPro" id="IPR035398">
    <property type="entry name" value="Bac_rhamnosid_C"/>
</dbReference>
<reference evidence="9 10" key="1">
    <citation type="submission" date="2024-07" db="EMBL/GenBank/DDBJ databases">
        <title>Section-level genome sequencing and comparative genomics of Aspergillus sections Usti and Cavernicolus.</title>
        <authorList>
            <consortium name="Lawrence Berkeley National Laboratory"/>
            <person name="Nybo J.L."/>
            <person name="Vesth T.C."/>
            <person name="Theobald S."/>
            <person name="Frisvad J.C."/>
            <person name="Larsen T.O."/>
            <person name="Kjaerboelling I."/>
            <person name="Rothschild-Mancinelli K."/>
            <person name="Lyhne E.K."/>
            <person name="Kogle M.E."/>
            <person name="Barry K."/>
            <person name="Clum A."/>
            <person name="Na H."/>
            <person name="Ledsgaard L."/>
            <person name="Lin J."/>
            <person name="Lipzen A."/>
            <person name="Kuo A."/>
            <person name="Riley R."/>
            <person name="Mondo S."/>
            <person name="Labutti K."/>
            <person name="Haridas S."/>
            <person name="Pangalinan J."/>
            <person name="Salamov A.A."/>
            <person name="Simmons B.A."/>
            <person name="Magnuson J.K."/>
            <person name="Chen J."/>
            <person name="Drula E."/>
            <person name="Henrissat B."/>
            <person name="Wiebenga A."/>
            <person name="Lubbers R.J."/>
            <person name="Gomes A.C."/>
            <person name="Makela M.R."/>
            <person name="Stajich J."/>
            <person name="Grigoriev I.V."/>
            <person name="Mortensen U.H."/>
            <person name="De Vries R.P."/>
            <person name="Baker S.E."/>
            <person name="Andersen M.R."/>
        </authorList>
    </citation>
    <scope>NUCLEOTIDE SEQUENCE [LARGE SCALE GENOMIC DNA]</scope>
    <source>
        <strain evidence="9 10">CBS 209.92</strain>
    </source>
</reference>
<proteinExistence type="predicted"/>
<dbReference type="Proteomes" id="UP001610563">
    <property type="component" value="Unassembled WGS sequence"/>
</dbReference>
<gene>
    <name evidence="9" type="ORF">BJX66DRAFT_351544</name>
</gene>
<comment type="catalytic activity">
    <reaction evidence="1">
        <text>Hydrolysis of terminal non-reducing alpha-L-rhamnose residues in alpha-L-rhamnosides.</text>
        <dbReference type="EC" id="3.2.1.40"/>
    </reaction>
</comment>
<evidence type="ECO:0000259" key="7">
    <source>
        <dbReference type="Pfam" id="PF17389"/>
    </source>
</evidence>
<dbReference type="Pfam" id="PF05592">
    <property type="entry name" value="Bac_rhamnosid"/>
    <property type="match status" value="1"/>
</dbReference>
<evidence type="ECO:0000256" key="4">
    <source>
        <dbReference type="SAM" id="MobiDB-lite"/>
    </source>
</evidence>
<evidence type="ECO:0000259" key="5">
    <source>
        <dbReference type="Pfam" id="PF05592"/>
    </source>
</evidence>
<dbReference type="Gene3D" id="1.50.10.10">
    <property type="match status" value="1"/>
</dbReference>
<organism evidence="9 10">
    <name type="scientific">Aspergillus keveii</name>
    <dbReference type="NCBI Taxonomy" id="714993"/>
    <lineage>
        <taxon>Eukaryota</taxon>
        <taxon>Fungi</taxon>
        <taxon>Dikarya</taxon>
        <taxon>Ascomycota</taxon>
        <taxon>Pezizomycotina</taxon>
        <taxon>Eurotiomycetes</taxon>
        <taxon>Eurotiomycetidae</taxon>
        <taxon>Eurotiales</taxon>
        <taxon>Aspergillaceae</taxon>
        <taxon>Aspergillus</taxon>
        <taxon>Aspergillus subgen. Nidulantes</taxon>
    </lineage>
</organism>
<dbReference type="InterPro" id="IPR008902">
    <property type="entry name" value="Rhamnosid_concanavalin"/>
</dbReference>
<name>A0ABR4G409_9EURO</name>
<evidence type="ECO:0000313" key="9">
    <source>
        <dbReference type="EMBL" id="KAL2793749.1"/>
    </source>
</evidence>
<dbReference type="EMBL" id="JBFTWV010000053">
    <property type="protein sequence ID" value="KAL2793749.1"/>
    <property type="molecule type" value="Genomic_DNA"/>
</dbReference>
<dbReference type="Pfam" id="PF08531">
    <property type="entry name" value="Bac_rhamnosid_N"/>
    <property type="match status" value="1"/>
</dbReference>
<protein>
    <recommendedName>
        <fullName evidence="2">alpha-L-rhamnosidase</fullName>
        <ecNumber evidence="2">3.2.1.40</ecNumber>
    </recommendedName>
</protein>
<dbReference type="InterPro" id="IPR013783">
    <property type="entry name" value="Ig-like_fold"/>
</dbReference>
<dbReference type="PIRSF" id="PIRSF010631">
    <property type="entry name" value="A-rhamnsds"/>
    <property type="match status" value="1"/>
</dbReference>
<evidence type="ECO:0000313" key="10">
    <source>
        <dbReference type="Proteomes" id="UP001610563"/>
    </source>
</evidence>
<evidence type="ECO:0000256" key="2">
    <source>
        <dbReference type="ARBA" id="ARBA00012652"/>
    </source>
</evidence>
<feature type="domain" description="Alpha-L-rhamnosidase C-terminal" evidence="8">
    <location>
        <begin position="779"/>
        <end position="856"/>
    </location>
</feature>
<dbReference type="InterPro" id="IPR016007">
    <property type="entry name" value="Alpha_rhamnosid"/>
</dbReference>
<dbReference type="Pfam" id="PF25788">
    <property type="entry name" value="Ig_Rha78A_N"/>
    <property type="match status" value="1"/>
</dbReference>
<keyword evidence="3" id="KW-0378">Hydrolase</keyword>
<dbReference type="Gene3D" id="2.60.420.10">
    <property type="entry name" value="Maltose phosphorylase, domain 3"/>
    <property type="match status" value="1"/>
</dbReference>
<feature type="region of interest" description="Disordered" evidence="4">
    <location>
        <begin position="70"/>
        <end position="90"/>
    </location>
</feature>
<feature type="compositionally biased region" description="Polar residues" evidence="4">
    <location>
        <begin position="78"/>
        <end position="90"/>
    </location>
</feature>
<feature type="domain" description="Alpha-L-rhamnosidase six-hairpin glycosidase" evidence="7">
    <location>
        <begin position="425"/>
        <end position="777"/>
    </location>
</feature>
<dbReference type="InterPro" id="IPR012341">
    <property type="entry name" value="6hp_glycosidase-like_sf"/>
</dbReference>
<feature type="domain" description="Alpha-L-rhamnosidase concanavalin-like" evidence="5">
    <location>
        <begin position="320"/>
        <end position="421"/>
    </location>
</feature>
<dbReference type="SUPFAM" id="SSF48208">
    <property type="entry name" value="Six-hairpin glycosidases"/>
    <property type="match status" value="1"/>
</dbReference>
<dbReference type="Pfam" id="PF17390">
    <property type="entry name" value="Bac_rhamnosid_C"/>
    <property type="match status" value="1"/>
</dbReference>
<dbReference type="InterPro" id="IPR035396">
    <property type="entry name" value="Bac_rhamnosid6H"/>
</dbReference>
<dbReference type="Pfam" id="PF17389">
    <property type="entry name" value="Bac_rhamnosid6H"/>
    <property type="match status" value="1"/>
</dbReference>
<feature type="domain" description="Bacterial alpha-L-rhamnosidase N-terminal" evidence="6">
    <location>
        <begin position="140"/>
        <end position="309"/>
    </location>
</feature>
<dbReference type="InterPro" id="IPR013737">
    <property type="entry name" value="Bac_rhamnosid_N"/>
</dbReference>
<evidence type="ECO:0000259" key="6">
    <source>
        <dbReference type="Pfam" id="PF08531"/>
    </source>
</evidence>
<dbReference type="PANTHER" id="PTHR33307">
    <property type="entry name" value="ALPHA-RHAMNOSIDASE (EUROFUNG)"/>
    <property type="match status" value="1"/>
</dbReference>
<sequence>MPVKPSRVRFEHGHSGLGIGHREPRISWRFTGQETDWAQGGYELSIQKPGAEEARYRVVSGSSVLVPWPSAPLDSGEQAETGSLSASPTEWSEPSIVECGLLRVEDWSCRLVELAESQAIDKPKRPVWFRRSFNVAPDRQVQRARLYITSLGVYHAELNGQLVGDEQLAPGWTNYNLSIPYQTHDVTNSLRNGQNMLAAQVGEGWYAGRFGLFGGQRNIYGSQLGLICQLAITYQDGEVQTVESGDSWEASFGPILTSEMYDGEVYDAQQLIDVLQRSPNESWAPVRSSSLGGIVLKLFSPDAPPVQCTQEVRFREVLRCGPRKFILDFGQNLVGRLRVRVSGRPGHTITFQHVEVLENGECAIRPLRHTAAKDTLILSDGQVDWEPRFTFHGFRYVEVTNWPSGDDGVPGADDIIARVLHTDMERTGWFKCSDPLLNQLHSNIVRGMRGNFLSVPTDCPQRDERLGWTGDIAVFAPTGAYLYGVPSMLMDWLRTLTLEQLEDNGNVPPLISPNLFGPQGKNPTALWGDCVVTLPWDLYQATGDPRILEDQWESMSRWIDHGVDLDERGLWAKGRTWQLGDWLDPMAPPEEPGNGRADPFLVADACLIHSLDLMVAISAVLGKTNDQQRYEKWAARARTEFAREYISAAGRVASDSQTALALAIEYNLHPTPGQAERAAERLEEIIRNKARFKIATGFAGTPIIGHALTKVHRSQLFYRMLLHRKCPSWLYTVLMGATTIWERWDSMLPDGSVNPGEMTSFNHYALGAVGNWMHRVIGGLWMDEPGWKKILIRPIPGGGLSSASVKYPSPYGLIEAGWEALEGGDGAETFQLEVSIPPNSTARIVFPEQCHETVTVGSGVHQYQVPYIPPEWPPLPIYPPFAPHDDDTP</sequence>
<dbReference type="InterPro" id="IPR008928">
    <property type="entry name" value="6-hairpin_glycosidase_sf"/>
</dbReference>
<comment type="caution">
    <text evidence="9">The sequence shown here is derived from an EMBL/GenBank/DDBJ whole genome shotgun (WGS) entry which is preliminary data.</text>
</comment>
<dbReference type="EC" id="3.2.1.40" evidence="2"/>
<keyword evidence="10" id="KW-1185">Reference proteome</keyword>
<dbReference type="InterPro" id="IPR008979">
    <property type="entry name" value="Galactose-bd-like_sf"/>
</dbReference>
<dbReference type="Gene3D" id="2.60.40.10">
    <property type="entry name" value="Immunoglobulins"/>
    <property type="match status" value="1"/>
</dbReference>
<dbReference type="Gene3D" id="2.60.120.260">
    <property type="entry name" value="Galactose-binding domain-like"/>
    <property type="match status" value="2"/>
</dbReference>
<accession>A0ABR4G409</accession>